<dbReference type="PROSITE" id="PS00107">
    <property type="entry name" value="PROTEIN_KINASE_ATP"/>
    <property type="match status" value="1"/>
</dbReference>
<dbReference type="CDD" id="cd14014">
    <property type="entry name" value="STKc_PknB_like"/>
    <property type="match status" value="1"/>
</dbReference>
<dbReference type="SUPFAM" id="SSF56112">
    <property type="entry name" value="Protein kinase-like (PK-like)"/>
    <property type="match status" value="1"/>
</dbReference>
<keyword evidence="3 4" id="KW-0067">ATP-binding</keyword>
<feature type="region of interest" description="Disordered" evidence="5">
    <location>
        <begin position="216"/>
        <end position="243"/>
    </location>
</feature>
<dbReference type="PANTHER" id="PTHR43327:SF10">
    <property type="entry name" value="STOMATIN-LIKE PROTEIN 2, MITOCHONDRIAL"/>
    <property type="match status" value="1"/>
</dbReference>
<dbReference type="PROSITE" id="PS50011">
    <property type="entry name" value="PROTEIN_KINASE_DOM"/>
    <property type="match status" value="1"/>
</dbReference>
<organism evidence="7 8">
    <name type="scientific">Streptomyces bingchenggensis (strain BCW-1)</name>
    <dbReference type="NCBI Taxonomy" id="749414"/>
    <lineage>
        <taxon>Bacteria</taxon>
        <taxon>Bacillati</taxon>
        <taxon>Actinomycetota</taxon>
        <taxon>Actinomycetes</taxon>
        <taxon>Kitasatosporales</taxon>
        <taxon>Streptomycetaceae</taxon>
        <taxon>Streptomyces</taxon>
    </lineage>
</organism>
<dbReference type="HOGENOM" id="CLU_523640_0_0_11"/>
<dbReference type="PROSITE" id="PS00108">
    <property type="entry name" value="PROTEIN_KINASE_ST"/>
    <property type="match status" value="1"/>
</dbReference>
<dbReference type="eggNOG" id="COG0515">
    <property type="taxonomic scope" value="Bacteria"/>
</dbReference>
<dbReference type="InterPro" id="IPR000719">
    <property type="entry name" value="Prot_kinase_dom"/>
</dbReference>
<keyword evidence="8" id="KW-1185">Reference proteome</keyword>
<dbReference type="InterPro" id="IPR050710">
    <property type="entry name" value="Band7/mec-2_domain"/>
</dbReference>
<dbReference type="SMART" id="SM00244">
    <property type="entry name" value="PHB"/>
    <property type="match status" value="1"/>
</dbReference>
<accession>D7BUL5</accession>
<sequence>MVPIIIVLIILVVLVFITLIKTIQVIPQASAAIVERFGRYTRTLNAGLNIVVPFIDSIRNRVDLREQVVPFPPQPVTTQDNLVVSTDTVIYYQVTDARAATYEVASYIQAIEQLTVTTLRNIIGGMDLERTLTSREEINAALRGVLDEATGKWGIRVNRAELKAIEPPTSIQGSVERQMRADRDKRAAILQAEGEKQAALLKAETEREVAAILAGGSGATRSTPQSPVRASPVPGHQPLLQDDPRRIGRYHLTARLGQGGMGTVYLGRSPGQRLVAVKAIRPEFAADPTFRERFAREIDAARRVGGFHTAPVVDADSRGDLPWLATEYIPGPSLHDVLRQQGALPTRTLLTLAVGIAEALEGIHACGIIHRDLKPSNIIVSSTGPRVIDFGIARALDSTALTRTNHVVGTQGFLAPEQLTGTSITPAADLYAFGMVLCHAAGATPLTDGESLESALSLLPARFVGIITRCLDHNPNGRPTPTEVLEQLSQNDSPTEDWLPPPVRTMVDLHNAPTAAEPGR</sequence>
<evidence type="ECO:0000313" key="8">
    <source>
        <dbReference type="Proteomes" id="UP000000377"/>
    </source>
</evidence>
<dbReference type="AlphaFoldDB" id="D7BUL5"/>
<dbReference type="Pfam" id="PF00069">
    <property type="entry name" value="Pkinase"/>
    <property type="match status" value="1"/>
</dbReference>
<feature type="region of interest" description="Disordered" evidence="5">
    <location>
        <begin position="474"/>
        <end position="502"/>
    </location>
</feature>
<evidence type="ECO:0000259" key="6">
    <source>
        <dbReference type="PROSITE" id="PS50011"/>
    </source>
</evidence>
<gene>
    <name evidence="7" type="ordered locus">SBI_00085</name>
</gene>
<dbReference type="InterPro" id="IPR001107">
    <property type="entry name" value="Band_7"/>
</dbReference>
<proteinExistence type="inferred from homology"/>
<dbReference type="Gene3D" id="3.30.479.30">
    <property type="entry name" value="Band 7 domain"/>
    <property type="match status" value="1"/>
</dbReference>
<dbReference type="InterPro" id="IPR001972">
    <property type="entry name" value="Stomatin_HflK_fam"/>
</dbReference>
<name>D7BUL5_STRBB</name>
<reference evidence="7 8" key="1">
    <citation type="journal article" date="2010" name="J. Bacteriol.">
        <title>Genome sequence of the milbemycin-producing bacterium Streptomyces bingchenggensis.</title>
        <authorList>
            <person name="Wang X.J."/>
            <person name="Yan Y.J."/>
            <person name="Zhang B."/>
            <person name="An J."/>
            <person name="Wang J.J."/>
            <person name="Tian J."/>
            <person name="Jiang L."/>
            <person name="Chen Y.H."/>
            <person name="Huang S.X."/>
            <person name="Yin M."/>
            <person name="Zhang J."/>
            <person name="Gao A.L."/>
            <person name="Liu C.X."/>
            <person name="Zhu Z.X."/>
            <person name="Xiang W.S."/>
        </authorList>
    </citation>
    <scope>NUCLEOTIDE SEQUENCE [LARGE SCALE GENOMIC DNA]</scope>
    <source>
        <strain evidence="7 8">BCW-1</strain>
    </source>
</reference>
<dbReference type="Pfam" id="PF01145">
    <property type="entry name" value="Band_7"/>
    <property type="match status" value="1"/>
</dbReference>
<comment type="similarity">
    <text evidence="1">Belongs to the band 7/mec-2 family.</text>
</comment>
<dbReference type="GO" id="GO:0004672">
    <property type="term" value="F:protein kinase activity"/>
    <property type="evidence" value="ECO:0007669"/>
    <property type="project" value="InterPro"/>
</dbReference>
<dbReference type="KEGG" id="sbh:SBI_00085"/>
<dbReference type="InterPro" id="IPR017441">
    <property type="entry name" value="Protein_kinase_ATP_BS"/>
</dbReference>
<dbReference type="GO" id="GO:0005524">
    <property type="term" value="F:ATP binding"/>
    <property type="evidence" value="ECO:0007669"/>
    <property type="project" value="UniProtKB-UniRule"/>
</dbReference>
<dbReference type="GO" id="GO:0005886">
    <property type="term" value="C:plasma membrane"/>
    <property type="evidence" value="ECO:0007669"/>
    <property type="project" value="UniProtKB-ARBA"/>
</dbReference>
<feature type="binding site" evidence="4">
    <location>
        <position position="278"/>
    </location>
    <ligand>
        <name>ATP</name>
        <dbReference type="ChEBI" id="CHEBI:30616"/>
    </ligand>
</feature>
<dbReference type="eggNOG" id="COG0330">
    <property type="taxonomic scope" value="Bacteria"/>
</dbReference>
<dbReference type="STRING" id="749414.SBI_00085"/>
<dbReference type="Proteomes" id="UP000000377">
    <property type="component" value="Chromosome"/>
</dbReference>
<dbReference type="Gene3D" id="3.30.200.20">
    <property type="entry name" value="Phosphorylase Kinase, domain 1"/>
    <property type="match status" value="1"/>
</dbReference>
<feature type="domain" description="Protein kinase" evidence="6">
    <location>
        <begin position="250"/>
        <end position="499"/>
    </location>
</feature>
<dbReference type="InterPro" id="IPR036013">
    <property type="entry name" value="Band_7/SPFH_dom_sf"/>
</dbReference>
<dbReference type="GO" id="GO:0098552">
    <property type="term" value="C:side of membrane"/>
    <property type="evidence" value="ECO:0007669"/>
    <property type="project" value="UniProtKB-ARBA"/>
</dbReference>
<evidence type="ECO:0000256" key="4">
    <source>
        <dbReference type="PROSITE-ProRule" id="PRU10141"/>
    </source>
</evidence>
<evidence type="ECO:0000256" key="1">
    <source>
        <dbReference type="ARBA" id="ARBA00008164"/>
    </source>
</evidence>
<evidence type="ECO:0000256" key="5">
    <source>
        <dbReference type="SAM" id="MobiDB-lite"/>
    </source>
</evidence>
<evidence type="ECO:0000256" key="3">
    <source>
        <dbReference type="ARBA" id="ARBA00022840"/>
    </source>
</evidence>
<dbReference type="Gene3D" id="1.10.510.10">
    <property type="entry name" value="Transferase(Phosphotransferase) domain 1"/>
    <property type="match status" value="1"/>
</dbReference>
<dbReference type="SMART" id="SM00220">
    <property type="entry name" value="S_TKc"/>
    <property type="match status" value="1"/>
</dbReference>
<dbReference type="PATRIC" id="fig|749414.3.peg.88"/>
<dbReference type="PRINTS" id="PR00721">
    <property type="entry name" value="STOMATIN"/>
</dbReference>
<evidence type="ECO:0000256" key="2">
    <source>
        <dbReference type="ARBA" id="ARBA00022741"/>
    </source>
</evidence>
<dbReference type="FunFam" id="3.30.479.30:FF:000004">
    <property type="entry name" value="Putative membrane protease family, stomatin"/>
    <property type="match status" value="1"/>
</dbReference>
<dbReference type="InterPro" id="IPR008271">
    <property type="entry name" value="Ser/Thr_kinase_AS"/>
</dbReference>
<dbReference type="SUPFAM" id="SSF117892">
    <property type="entry name" value="Band 7/SPFH domain"/>
    <property type="match status" value="1"/>
</dbReference>
<dbReference type="PANTHER" id="PTHR43327">
    <property type="entry name" value="STOMATIN-LIKE PROTEIN 2, MITOCHONDRIAL"/>
    <property type="match status" value="1"/>
</dbReference>
<protein>
    <submittedName>
        <fullName evidence="7">Secreted protein</fullName>
    </submittedName>
</protein>
<dbReference type="InterPro" id="IPR011009">
    <property type="entry name" value="Kinase-like_dom_sf"/>
</dbReference>
<feature type="compositionally biased region" description="Polar residues" evidence="5">
    <location>
        <begin position="219"/>
        <end position="228"/>
    </location>
</feature>
<dbReference type="EMBL" id="CP002047">
    <property type="protein sequence ID" value="ADI03206.1"/>
    <property type="molecule type" value="Genomic_DNA"/>
</dbReference>
<dbReference type="CDD" id="cd08829">
    <property type="entry name" value="SPFH_paraslipin"/>
    <property type="match status" value="1"/>
</dbReference>
<evidence type="ECO:0000313" key="7">
    <source>
        <dbReference type="EMBL" id="ADI03206.1"/>
    </source>
</evidence>
<keyword evidence="2 4" id="KW-0547">Nucleotide-binding</keyword>